<dbReference type="NCBIfam" id="TIGR01144">
    <property type="entry name" value="ATP_synt_b"/>
    <property type="match status" value="1"/>
</dbReference>
<dbReference type="GO" id="GO:0012505">
    <property type="term" value="C:endomembrane system"/>
    <property type="evidence" value="ECO:0007669"/>
    <property type="project" value="UniProtKB-SubCell"/>
</dbReference>
<name>A0A2M7V4C8_9BACT</name>
<dbReference type="AlphaFoldDB" id="A0A2M7V4C8"/>
<evidence type="ECO:0000256" key="6">
    <source>
        <dbReference type="ARBA" id="ARBA00022989"/>
    </source>
</evidence>
<keyword evidence="8 12" id="KW-0472">Membrane</keyword>
<dbReference type="EMBL" id="PFPI01000026">
    <property type="protein sequence ID" value="PIZ93400.1"/>
    <property type="molecule type" value="Genomic_DNA"/>
</dbReference>
<comment type="similarity">
    <text evidence="1 12 13">Belongs to the ATPase B chain family.</text>
</comment>
<evidence type="ECO:0000313" key="16">
    <source>
        <dbReference type="Proteomes" id="UP000230078"/>
    </source>
</evidence>
<comment type="function">
    <text evidence="12">Component of the F(0) channel, it forms part of the peripheral stalk, linking F(1) to F(0).</text>
</comment>
<keyword evidence="6 12" id="KW-1133">Transmembrane helix</keyword>
<keyword evidence="4 12" id="KW-0812">Transmembrane</keyword>
<evidence type="ECO:0000256" key="2">
    <source>
        <dbReference type="ARBA" id="ARBA00022448"/>
    </source>
</evidence>
<dbReference type="InterPro" id="IPR002146">
    <property type="entry name" value="ATP_synth_b/b'su_bac/chlpt"/>
</dbReference>
<dbReference type="GO" id="GO:0046961">
    <property type="term" value="F:proton-transporting ATPase activity, rotational mechanism"/>
    <property type="evidence" value="ECO:0007669"/>
    <property type="project" value="TreeGrafter"/>
</dbReference>
<dbReference type="Gene3D" id="1.20.5.620">
    <property type="entry name" value="F1F0 ATP synthase subunit B, membrane domain"/>
    <property type="match status" value="1"/>
</dbReference>
<comment type="caution">
    <text evidence="15">The sequence shown here is derived from an EMBL/GenBank/DDBJ whole genome shotgun (WGS) entry which is preliminary data.</text>
</comment>
<evidence type="ECO:0000256" key="1">
    <source>
        <dbReference type="ARBA" id="ARBA00005513"/>
    </source>
</evidence>
<comment type="subunit">
    <text evidence="12">F-type ATPases have 2 components, F(1) - the catalytic core - and F(0) - the membrane proton channel. F(1) has five subunits: alpha(3), beta(3), gamma(1), delta(1), epsilon(1). F(0) has three main subunits: a(1), b(2) and c(10-14). The alpha and beta chains form an alternating ring which encloses part of the gamma chain. F(1) is attached to F(0) by a central stalk formed by the gamma and epsilon chains, while a peripheral stalk is formed by the delta and b chains.</text>
</comment>
<proteinExistence type="inferred from homology"/>
<dbReference type="PANTHER" id="PTHR33445:SF2">
    <property type="entry name" value="ATP SYNTHASE SUBUNIT B', CHLOROPLASTIC"/>
    <property type="match status" value="1"/>
</dbReference>
<keyword evidence="9 12" id="KW-0066">ATP synthesis</keyword>
<keyword evidence="12" id="KW-1003">Cell membrane</keyword>
<keyword evidence="7 12" id="KW-0406">Ion transport</keyword>
<feature type="coiled-coil region" evidence="14">
    <location>
        <begin position="51"/>
        <end position="133"/>
    </location>
</feature>
<dbReference type="InterPro" id="IPR005864">
    <property type="entry name" value="ATP_synth_F0_bsu_bac"/>
</dbReference>
<evidence type="ECO:0000256" key="3">
    <source>
        <dbReference type="ARBA" id="ARBA00022547"/>
    </source>
</evidence>
<evidence type="ECO:0000256" key="12">
    <source>
        <dbReference type="HAMAP-Rule" id="MF_01398"/>
    </source>
</evidence>
<keyword evidence="3 12" id="KW-0138">CF(0)</keyword>
<evidence type="ECO:0000256" key="7">
    <source>
        <dbReference type="ARBA" id="ARBA00023065"/>
    </source>
</evidence>
<sequence length="168" mass="19551">MDYLLGILGKIGFDWRMGLFNLINFLVVFWLLKRYAFGPVMKMVDDRQQKAKDAIDNFTQAKTELQMAERKAQDLIDASKVEANKNIEQSHQKAKEAGEQMKDKAKKEIEMLIVQAKRNIDIDKKEMKEMLRKETVELVVMAVEKIITERLDEKKDGKMIKDILSSLK</sequence>
<gene>
    <name evidence="12 15" type="primary">atpF</name>
    <name evidence="15" type="ORF">COX83_01980</name>
</gene>
<dbReference type="GO" id="GO:0046933">
    <property type="term" value="F:proton-transporting ATP synthase activity, rotational mechanism"/>
    <property type="evidence" value="ECO:0007669"/>
    <property type="project" value="UniProtKB-UniRule"/>
</dbReference>
<dbReference type="SUPFAM" id="SSF81573">
    <property type="entry name" value="F1F0 ATP synthase subunit B, membrane domain"/>
    <property type="match status" value="1"/>
</dbReference>
<evidence type="ECO:0000313" key="15">
    <source>
        <dbReference type="EMBL" id="PIZ93400.1"/>
    </source>
</evidence>
<accession>A0A2M7V4C8</accession>
<dbReference type="GO" id="GO:0005886">
    <property type="term" value="C:plasma membrane"/>
    <property type="evidence" value="ECO:0007669"/>
    <property type="project" value="UniProtKB-SubCell"/>
</dbReference>
<dbReference type="InterPro" id="IPR028987">
    <property type="entry name" value="ATP_synth_B-like_membr_sf"/>
</dbReference>
<evidence type="ECO:0000256" key="10">
    <source>
        <dbReference type="ARBA" id="ARBA00025198"/>
    </source>
</evidence>
<keyword evidence="5 12" id="KW-0375">Hydrogen ion transport</keyword>
<dbReference type="Proteomes" id="UP000230078">
    <property type="component" value="Unassembled WGS sequence"/>
</dbReference>
<evidence type="ECO:0000256" key="9">
    <source>
        <dbReference type="ARBA" id="ARBA00023310"/>
    </source>
</evidence>
<dbReference type="Pfam" id="PF00430">
    <property type="entry name" value="ATP-synt_B"/>
    <property type="match status" value="1"/>
</dbReference>
<evidence type="ECO:0000256" key="4">
    <source>
        <dbReference type="ARBA" id="ARBA00022692"/>
    </source>
</evidence>
<dbReference type="HAMAP" id="MF_01398">
    <property type="entry name" value="ATP_synth_b_bprime"/>
    <property type="match status" value="1"/>
</dbReference>
<protein>
    <recommendedName>
        <fullName evidence="12">ATP synthase subunit b</fullName>
    </recommendedName>
    <alternativeName>
        <fullName evidence="12">ATP synthase F(0) sector subunit b</fullName>
    </alternativeName>
    <alternativeName>
        <fullName evidence="12">ATPase subunit I</fullName>
    </alternativeName>
    <alternativeName>
        <fullName evidence="12">F-type ATPase subunit b</fullName>
        <shortName evidence="12">F-ATPase subunit b</shortName>
    </alternativeName>
</protein>
<comment type="function">
    <text evidence="10 12">F(1)F(0) ATP synthase produces ATP from ADP in the presence of a proton or sodium gradient. F-type ATPases consist of two structural domains, F(1) containing the extramembraneous catalytic core and F(0) containing the membrane proton channel, linked together by a central stalk and a peripheral stalk. During catalysis, ATP synthesis in the catalytic domain of F(1) is coupled via a rotary mechanism of the central stalk subunits to proton translocation.</text>
</comment>
<dbReference type="CDD" id="cd06503">
    <property type="entry name" value="ATP-synt_Fo_b"/>
    <property type="match status" value="1"/>
</dbReference>
<dbReference type="InterPro" id="IPR050059">
    <property type="entry name" value="ATP_synthase_B_chain"/>
</dbReference>
<keyword evidence="14" id="KW-0175">Coiled coil</keyword>
<evidence type="ECO:0000256" key="13">
    <source>
        <dbReference type="RuleBase" id="RU003848"/>
    </source>
</evidence>
<evidence type="ECO:0000256" key="8">
    <source>
        <dbReference type="ARBA" id="ARBA00023136"/>
    </source>
</evidence>
<evidence type="ECO:0000256" key="14">
    <source>
        <dbReference type="SAM" id="Coils"/>
    </source>
</evidence>
<comment type="subcellular location">
    <subcellularLocation>
        <location evidence="12">Cell membrane</location>
        <topology evidence="12">Single-pass membrane protein</topology>
    </subcellularLocation>
    <subcellularLocation>
        <location evidence="11">Endomembrane system</location>
        <topology evidence="11">Single-pass membrane protein</topology>
    </subcellularLocation>
</comment>
<feature type="transmembrane region" description="Helical" evidence="12">
    <location>
        <begin position="15"/>
        <end position="32"/>
    </location>
</feature>
<evidence type="ECO:0000256" key="5">
    <source>
        <dbReference type="ARBA" id="ARBA00022781"/>
    </source>
</evidence>
<reference evidence="16" key="1">
    <citation type="submission" date="2017-09" db="EMBL/GenBank/DDBJ databases">
        <title>Depth-based differentiation of microbial function through sediment-hosted aquifers and enrichment of novel symbionts in the deep terrestrial subsurface.</title>
        <authorList>
            <person name="Probst A.J."/>
            <person name="Ladd B."/>
            <person name="Jarett J.K."/>
            <person name="Geller-Mcgrath D.E."/>
            <person name="Sieber C.M.K."/>
            <person name="Emerson J.B."/>
            <person name="Anantharaman K."/>
            <person name="Thomas B.C."/>
            <person name="Malmstrom R."/>
            <person name="Stieglmeier M."/>
            <person name="Klingl A."/>
            <person name="Woyke T."/>
            <person name="Ryan C.M."/>
            <person name="Banfield J.F."/>
        </authorList>
    </citation>
    <scope>NUCLEOTIDE SEQUENCE [LARGE SCALE GENOMIC DNA]</scope>
</reference>
<organism evidence="15 16">
    <name type="scientific">Candidatus Magasanikbacteria bacterium CG_4_10_14_0_2_um_filter_41_31</name>
    <dbReference type="NCBI Taxonomy" id="1974639"/>
    <lineage>
        <taxon>Bacteria</taxon>
        <taxon>Candidatus Magasanikiibacteriota</taxon>
    </lineage>
</organism>
<dbReference type="GO" id="GO:0045259">
    <property type="term" value="C:proton-transporting ATP synthase complex"/>
    <property type="evidence" value="ECO:0007669"/>
    <property type="project" value="UniProtKB-KW"/>
</dbReference>
<keyword evidence="2 12" id="KW-0813">Transport</keyword>
<evidence type="ECO:0000256" key="11">
    <source>
        <dbReference type="ARBA" id="ARBA00037847"/>
    </source>
</evidence>
<dbReference type="PANTHER" id="PTHR33445">
    <property type="entry name" value="ATP SYNTHASE SUBUNIT B', CHLOROPLASTIC"/>
    <property type="match status" value="1"/>
</dbReference>